<feature type="domain" description="Nudix hydrolase" evidence="1">
    <location>
        <begin position="56"/>
        <end position="160"/>
    </location>
</feature>
<dbReference type="KEGG" id="kqi:F1D05_35850"/>
<sequence length="187" mass="20030">MERVPEDGRHRLIERRKEVVAYQNAYATVFDDEVTFADGSPGRHLRIAAVASGPGVVLLPVHKGAIGLVQTYRYPLGAWQWALPRGFSHATDPLETARAELWEELGLTSSSLRVIGRFSPDSGLLAEKVAVVLAKIHEVDGAPEDVLEVSGSRWPSIAALWGEIATGSVDDGMTLAALTLAHAAGAL</sequence>
<dbReference type="Gene3D" id="3.90.79.10">
    <property type="entry name" value="Nucleoside Triphosphate Pyrophosphohydrolase"/>
    <property type="match status" value="1"/>
</dbReference>
<evidence type="ECO:0000313" key="2">
    <source>
        <dbReference type="EMBL" id="QNE22297.1"/>
    </source>
</evidence>
<name>A0A7G6X7T2_9ACTN</name>
<dbReference type="InterPro" id="IPR000086">
    <property type="entry name" value="NUDIX_hydrolase_dom"/>
</dbReference>
<keyword evidence="2" id="KW-0378">Hydrolase</keyword>
<dbReference type="Pfam" id="PF00293">
    <property type="entry name" value="NUDIX"/>
    <property type="match status" value="1"/>
</dbReference>
<dbReference type="GO" id="GO:0016787">
    <property type="term" value="F:hydrolase activity"/>
    <property type="evidence" value="ECO:0007669"/>
    <property type="project" value="UniProtKB-KW"/>
</dbReference>
<protein>
    <submittedName>
        <fullName evidence="2">NUDIX hydrolase</fullName>
    </submittedName>
</protein>
<dbReference type="AlphaFoldDB" id="A0A7G6X7T2"/>
<organism evidence="2 3">
    <name type="scientific">Kribbella qitaiheensis</name>
    <dbReference type="NCBI Taxonomy" id="1544730"/>
    <lineage>
        <taxon>Bacteria</taxon>
        <taxon>Bacillati</taxon>
        <taxon>Actinomycetota</taxon>
        <taxon>Actinomycetes</taxon>
        <taxon>Propionibacteriales</taxon>
        <taxon>Kribbellaceae</taxon>
        <taxon>Kribbella</taxon>
    </lineage>
</organism>
<gene>
    <name evidence="2" type="ORF">F1D05_35850</name>
</gene>
<evidence type="ECO:0000313" key="3">
    <source>
        <dbReference type="Proteomes" id="UP000515563"/>
    </source>
</evidence>
<dbReference type="RefSeq" id="WP_185444711.1">
    <property type="nucleotide sequence ID" value="NZ_CP043661.1"/>
</dbReference>
<dbReference type="InterPro" id="IPR015797">
    <property type="entry name" value="NUDIX_hydrolase-like_dom_sf"/>
</dbReference>
<evidence type="ECO:0000259" key="1">
    <source>
        <dbReference type="Pfam" id="PF00293"/>
    </source>
</evidence>
<dbReference type="EMBL" id="CP043661">
    <property type="protein sequence ID" value="QNE22297.1"/>
    <property type="molecule type" value="Genomic_DNA"/>
</dbReference>
<keyword evidence="3" id="KW-1185">Reference proteome</keyword>
<dbReference type="Proteomes" id="UP000515563">
    <property type="component" value="Chromosome"/>
</dbReference>
<dbReference type="SUPFAM" id="SSF55811">
    <property type="entry name" value="Nudix"/>
    <property type="match status" value="1"/>
</dbReference>
<reference evidence="2 3" key="2">
    <citation type="journal article" date="2020" name="Microbiol. Resour. Announc.">
        <title>Antarctic desert soil bacteria exhibit high novel natural product potential, evaluated through long-read genome sequencing and comparative genomics.</title>
        <authorList>
            <person name="Benaud N."/>
            <person name="Edwards R.J."/>
            <person name="Amos T.G."/>
            <person name="D'Agostino P.M."/>
            <person name="Gutierrez-Chavez C."/>
            <person name="Montgomery K."/>
            <person name="Nicetic I."/>
            <person name="Ferrari B.C."/>
        </authorList>
    </citation>
    <scope>NUCLEOTIDE SEQUENCE [LARGE SCALE GENOMIC DNA]</scope>
    <source>
        <strain evidence="2 3">SPB151</strain>
    </source>
</reference>
<accession>A0A7G6X7T2</accession>
<reference evidence="3" key="1">
    <citation type="submission" date="2019-09" db="EMBL/GenBank/DDBJ databases">
        <title>Antimicrobial potential of Antarctic Bacteria.</title>
        <authorList>
            <person name="Benaud N."/>
            <person name="Edwards R.J."/>
            <person name="Ferrari B.C."/>
        </authorList>
    </citation>
    <scope>NUCLEOTIDE SEQUENCE [LARGE SCALE GENOMIC DNA]</scope>
    <source>
        <strain evidence="3">SPB151</strain>
    </source>
</reference>
<proteinExistence type="predicted"/>